<evidence type="ECO:0000313" key="2">
    <source>
        <dbReference type="EMBL" id="CEP09022.1"/>
    </source>
</evidence>
<dbReference type="InterPro" id="IPR041588">
    <property type="entry name" value="Integrase_H2C2"/>
</dbReference>
<dbReference type="InterPro" id="IPR050951">
    <property type="entry name" value="Retrovirus_Pol_polyprotein"/>
</dbReference>
<evidence type="ECO:0000313" key="3">
    <source>
        <dbReference type="Proteomes" id="UP000054107"/>
    </source>
</evidence>
<dbReference type="Pfam" id="PF17921">
    <property type="entry name" value="Integrase_H2C2"/>
    <property type="match status" value="1"/>
</dbReference>
<dbReference type="PROSITE" id="PS50994">
    <property type="entry name" value="INTEGRASE"/>
    <property type="match status" value="1"/>
</dbReference>
<reference evidence="2 3" key="1">
    <citation type="submission" date="2014-09" db="EMBL/GenBank/DDBJ databases">
        <authorList>
            <person name="Ellenberger Sabrina"/>
        </authorList>
    </citation>
    <scope>NUCLEOTIDE SEQUENCE [LARGE SCALE GENOMIC DNA]</scope>
    <source>
        <strain evidence="2 3">CBS 412.66</strain>
    </source>
</reference>
<sequence>LKEEFVLRALKFAEYMTPPADQRDNLIIRAHLLGHYGVKHVENQLHKDGVHWTNIRKDIERILSECLECNKYNIAKEGYHPFKSAAIDQPLDHWALDLGDFGVTSSGGSKYILIMTDYFSRFTVIRCLPDKRASSVAKELLQLLKC</sequence>
<dbReference type="SUPFAM" id="SSF53098">
    <property type="entry name" value="Ribonuclease H-like"/>
    <property type="match status" value="1"/>
</dbReference>
<protein>
    <recommendedName>
        <fullName evidence="1">Integrase catalytic domain-containing protein</fullName>
    </recommendedName>
</protein>
<dbReference type="InterPro" id="IPR001584">
    <property type="entry name" value="Integrase_cat-core"/>
</dbReference>
<keyword evidence="3" id="KW-1185">Reference proteome</keyword>
<dbReference type="EMBL" id="LN720869">
    <property type="protein sequence ID" value="CEP09022.1"/>
    <property type="molecule type" value="Genomic_DNA"/>
</dbReference>
<dbReference type="GO" id="GO:0005634">
    <property type="term" value="C:nucleus"/>
    <property type="evidence" value="ECO:0007669"/>
    <property type="project" value="UniProtKB-ARBA"/>
</dbReference>
<evidence type="ECO:0000259" key="1">
    <source>
        <dbReference type="PROSITE" id="PS50994"/>
    </source>
</evidence>
<dbReference type="InterPro" id="IPR036397">
    <property type="entry name" value="RNaseH_sf"/>
</dbReference>
<feature type="non-terminal residue" evidence="2">
    <location>
        <position position="1"/>
    </location>
</feature>
<name>A0A0B7MV71_9FUNG</name>
<organism evidence="2 3">
    <name type="scientific">Parasitella parasitica</name>
    <dbReference type="NCBI Taxonomy" id="35722"/>
    <lineage>
        <taxon>Eukaryota</taxon>
        <taxon>Fungi</taxon>
        <taxon>Fungi incertae sedis</taxon>
        <taxon>Mucoromycota</taxon>
        <taxon>Mucoromycotina</taxon>
        <taxon>Mucoromycetes</taxon>
        <taxon>Mucorales</taxon>
        <taxon>Mucorineae</taxon>
        <taxon>Mucoraceae</taxon>
        <taxon>Parasitella</taxon>
    </lineage>
</organism>
<proteinExistence type="predicted"/>
<dbReference type="PANTHER" id="PTHR37984:SF5">
    <property type="entry name" value="PROTEIN NYNRIN-LIKE"/>
    <property type="match status" value="1"/>
</dbReference>
<dbReference type="STRING" id="35722.A0A0B7MV71"/>
<dbReference type="Gene3D" id="1.10.340.70">
    <property type="match status" value="1"/>
</dbReference>
<dbReference type="OrthoDB" id="2285631at2759"/>
<dbReference type="PANTHER" id="PTHR37984">
    <property type="entry name" value="PROTEIN CBG26694"/>
    <property type="match status" value="1"/>
</dbReference>
<dbReference type="Proteomes" id="UP000054107">
    <property type="component" value="Unassembled WGS sequence"/>
</dbReference>
<gene>
    <name evidence="2" type="primary">PARPA_02451.1 scaffold 4447</name>
</gene>
<dbReference type="InterPro" id="IPR012337">
    <property type="entry name" value="RNaseH-like_sf"/>
</dbReference>
<dbReference type="GO" id="GO:0003676">
    <property type="term" value="F:nucleic acid binding"/>
    <property type="evidence" value="ECO:0007669"/>
    <property type="project" value="InterPro"/>
</dbReference>
<dbReference type="Gene3D" id="3.30.420.10">
    <property type="entry name" value="Ribonuclease H-like superfamily/Ribonuclease H"/>
    <property type="match status" value="1"/>
</dbReference>
<dbReference type="GO" id="GO:0015074">
    <property type="term" value="P:DNA integration"/>
    <property type="evidence" value="ECO:0007669"/>
    <property type="project" value="InterPro"/>
</dbReference>
<feature type="domain" description="Integrase catalytic" evidence="1">
    <location>
        <begin position="86"/>
        <end position="146"/>
    </location>
</feature>
<dbReference type="AlphaFoldDB" id="A0A0B7MV71"/>
<accession>A0A0B7MV71</accession>